<accession>A0A0E9TLN6</accession>
<dbReference type="EMBL" id="GBXM01054061">
    <property type="protein sequence ID" value="JAH54516.1"/>
    <property type="molecule type" value="Transcribed_RNA"/>
</dbReference>
<protein>
    <submittedName>
        <fullName evidence="1">Uncharacterized protein</fullName>
    </submittedName>
</protein>
<sequence>MMGSLSIAEFLLEISFTPSFSCQCLSVFVFPLEVPPFCCLQSNQIL</sequence>
<name>A0A0E9TLN6_ANGAN</name>
<dbReference type="AlphaFoldDB" id="A0A0E9TLN6"/>
<proteinExistence type="predicted"/>
<organism evidence="1">
    <name type="scientific">Anguilla anguilla</name>
    <name type="common">European freshwater eel</name>
    <name type="synonym">Muraena anguilla</name>
    <dbReference type="NCBI Taxonomy" id="7936"/>
    <lineage>
        <taxon>Eukaryota</taxon>
        <taxon>Metazoa</taxon>
        <taxon>Chordata</taxon>
        <taxon>Craniata</taxon>
        <taxon>Vertebrata</taxon>
        <taxon>Euteleostomi</taxon>
        <taxon>Actinopterygii</taxon>
        <taxon>Neopterygii</taxon>
        <taxon>Teleostei</taxon>
        <taxon>Anguilliformes</taxon>
        <taxon>Anguillidae</taxon>
        <taxon>Anguilla</taxon>
    </lineage>
</organism>
<evidence type="ECO:0000313" key="1">
    <source>
        <dbReference type="EMBL" id="JAH54516.1"/>
    </source>
</evidence>
<reference evidence="1" key="1">
    <citation type="submission" date="2014-11" db="EMBL/GenBank/DDBJ databases">
        <authorList>
            <person name="Amaro Gonzalez C."/>
        </authorList>
    </citation>
    <scope>NUCLEOTIDE SEQUENCE</scope>
</reference>
<reference evidence="1" key="2">
    <citation type="journal article" date="2015" name="Fish Shellfish Immunol.">
        <title>Early steps in the European eel (Anguilla anguilla)-Vibrio vulnificus interaction in the gills: Role of the RtxA13 toxin.</title>
        <authorList>
            <person name="Callol A."/>
            <person name="Pajuelo D."/>
            <person name="Ebbesson L."/>
            <person name="Teles M."/>
            <person name="MacKenzie S."/>
            <person name="Amaro C."/>
        </authorList>
    </citation>
    <scope>NUCLEOTIDE SEQUENCE</scope>
</reference>